<sequence length="130" mass="14887">MTRMDEPKDVAELCAELDDSPTDETRLPLLIELLNLDGHERHEDIVFDLGLLGNPAAIPAIARAVTACFPYMDRWGNRHEFQRKCAYALARIGTPESRAVLEYLARHEDIYLRKCGEEGLSHWPLPFIKR</sequence>
<dbReference type="RefSeq" id="WP_151003835.1">
    <property type="nucleotide sequence ID" value="NZ_CABVPO010000018.1"/>
</dbReference>
<dbReference type="InterPro" id="IPR004155">
    <property type="entry name" value="PBS_lyase_HEAT"/>
</dbReference>
<dbReference type="SUPFAM" id="SSF48371">
    <property type="entry name" value="ARM repeat"/>
    <property type="match status" value="1"/>
</dbReference>
<name>A0A6L3NLS3_9BURK</name>
<dbReference type="SMART" id="SM00567">
    <property type="entry name" value="EZ_HEAT"/>
    <property type="match status" value="2"/>
</dbReference>
<dbReference type="InterPro" id="IPR016024">
    <property type="entry name" value="ARM-type_fold"/>
</dbReference>
<evidence type="ECO:0000313" key="2">
    <source>
        <dbReference type="Proteomes" id="UP000473571"/>
    </source>
</evidence>
<dbReference type="Proteomes" id="UP000473571">
    <property type="component" value="Unassembled WGS sequence"/>
</dbReference>
<gene>
    <name evidence="1" type="ORF">F7R13_05405</name>
</gene>
<reference evidence="1 2" key="1">
    <citation type="submission" date="2019-09" db="EMBL/GenBank/DDBJ databases">
        <title>Draft genome sequences of 48 bacterial type strains from the CCUG.</title>
        <authorList>
            <person name="Tunovic T."/>
            <person name="Pineiro-Iglesias B."/>
            <person name="Unosson C."/>
            <person name="Inganas E."/>
            <person name="Ohlen M."/>
            <person name="Cardew S."/>
            <person name="Jensie-Markopoulos S."/>
            <person name="Salva-Serra F."/>
            <person name="Jaen-Luchoro D."/>
            <person name="Karlsson R."/>
            <person name="Svensson-Stadler L."/>
            <person name="Chun J."/>
            <person name="Moore E."/>
        </authorList>
    </citation>
    <scope>NUCLEOTIDE SEQUENCE [LARGE SCALE GENOMIC DNA]</scope>
    <source>
        <strain evidence="1 2">CCUG 65687</strain>
    </source>
</reference>
<dbReference type="Gene3D" id="1.25.10.10">
    <property type="entry name" value="Leucine-rich Repeat Variant"/>
    <property type="match status" value="1"/>
</dbReference>
<evidence type="ECO:0000313" key="1">
    <source>
        <dbReference type="EMBL" id="KAB0685229.1"/>
    </source>
</evidence>
<dbReference type="AlphaFoldDB" id="A0A6L3NLS3"/>
<accession>A0A6L3NLS3</accession>
<proteinExistence type="predicted"/>
<protein>
    <recommendedName>
        <fullName evidence="3">HEAT repeat domain-containing protein</fullName>
    </recommendedName>
</protein>
<organism evidence="1 2">
    <name type="scientific">Burkholderia territorii</name>
    <dbReference type="NCBI Taxonomy" id="1503055"/>
    <lineage>
        <taxon>Bacteria</taxon>
        <taxon>Pseudomonadati</taxon>
        <taxon>Pseudomonadota</taxon>
        <taxon>Betaproteobacteria</taxon>
        <taxon>Burkholderiales</taxon>
        <taxon>Burkholderiaceae</taxon>
        <taxon>Burkholderia</taxon>
        <taxon>Burkholderia cepacia complex</taxon>
    </lineage>
</organism>
<dbReference type="EMBL" id="VZOL01000033">
    <property type="protein sequence ID" value="KAB0685229.1"/>
    <property type="molecule type" value="Genomic_DNA"/>
</dbReference>
<evidence type="ECO:0008006" key="3">
    <source>
        <dbReference type="Google" id="ProtNLM"/>
    </source>
</evidence>
<comment type="caution">
    <text evidence="1">The sequence shown here is derived from an EMBL/GenBank/DDBJ whole genome shotgun (WGS) entry which is preliminary data.</text>
</comment>
<dbReference type="InterPro" id="IPR011989">
    <property type="entry name" value="ARM-like"/>
</dbReference>